<dbReference type="InterPro" id="IPR019734">
    <property type="entry name" value="TPR_rpt"/>
</dbReference>
<dbReference type="Gene3D" id="1.25.40.10">
    <property type="entry name" value="Tetratricopeptide repeat domain"/>
    <property type="match status" value="1"/>
</dbReference>
<dbReference type="SMART" id="SM00028">
    <property type="entry name" value="TPR"/>
    <property type="match status" value="2"/>
</dbReference>
<dbReference type="Pfam" id="PF14559">
    <property type="entry name" value="TPR_19"/>
    <property type="match status" value="1"/>
</dbReference>
<gene>
    <name evidence="2" type="ORF">ENJ10_05865</name>
</gene>
<evidence type="ECO:0000256" key="1">
    <source>
        <dbReference type="PROSITE-ProRule" id="PRU00339"/>
    </source>
</evidence>
<evidence type="ECO:0000313" key="2">
    <source>
        <dbReference type="EMBL" id="HED10193.1"/>
    </source>
</evidence>
<dbReference type="Proteomes" id="UP000886005">
    <property type="component" value="Unassembled WGS sequence"/>
</dbReference>
<dbReference type="SUPFAM" id="SSF48452">
    <property type="entry name" value="TPR-like"/>
    <property type="match status" value="1"/>
</dbReference>
<dbReference type="AlphaFoldDB" id="A0A7V1LLG9"/>
<accession>A0A7V1LLG9</accession>
<proteinExistence type="predicted"/>
<organism evidence="2">
    <name type="scientific">Caldithrix abyssi</name>
    <dbReference type="NCBI Taxonomy" id="187145"/>
    <lineage>
        <taxon>Bacteria</taxon>
        <taxon>Pseudomonadati</taxon>
        <taxon>Calditrichota</taxon>
        <taxon>Calditrichia</taxon>
        <taxon>Calditrichales</taxon>
        <taxon>Calditrichaceae</taxon>
        <taxon>Caldithrix</taxon>
    </lineage>
</organism>
<comment type="caution">
    <text evidence="2">The sequence shown here is derived from an EMBL/GenBank/DDBJ whole genome shotgun (WGS) entry which is preliminary data.</text>
</comment>
<dbReference type="EMBL" id="DRLD01000162">
    <property type="protein sequence ID" value="HED10193.1"/>
    <property type="molecule type" value="Genomic_DNA"/>
</dbReference>
<dbReference type="PROSITE" id="PS50005">
    <property type="entry name" value="TPR"/>
    <property type="match status" value="2"/>
</dbReference>
<protein>
    <submittedName>
        <fullName evidence="2">Tetratricopeptide repeat protein</fullName>
    </submittedName>
</protein>
<name>A0A7V1LLG9_CALAY</name>
<dbReference type="InterPro" id="IPR011990">
    <property type="entry name" value="TPR-like_helical_dom_sf"/>
</dbReference>
<keyword evidence="1" id="KW-0802">TPR repeat</keyword>
<sequence>MGKQELLNQGFQHFARREYEQAQQLFEQAIAEDEKFEAAYSALAECLNRQGEIARAVDIVQKWIAINPRDPLAHTALSRLYVQKGMIQEAEDEMAISNRLSMENSGL</sequence>
<reference evidence="2" key="1">
    <citation type="journal article" date="2020" name="mSystems">
        <title>Genome- and Community-Level Interaction Insights into Carbon Utilization and Element Cycling Functions of Hydrothermarchaeota in Hydrothermal Sediment.</title>
        <authorList>
            <person name="Zhou Z."/>
            <person name="Liu Y."/>
            <person name="Xu W."/>
            <person name="Pan J."/>
            <person name="Luo Z.H."/>
            <person name="Li M."/>
        </authorList>
    </citation>
    <scope>NUCLEOTIDE SEQUENCE [LARGE SCALE GENOMIC DNA]</scope>
    <source>
        <strain evidence="2">HyVt-456</strain>
    </source>
</reference>
<feature type="repeat" description="TPR" evidence="1">
    <location>
        <begin position="3"/>
        <end position="36"/>
    </location>
</feature>
<feature type="repeat" description="TPR" evidence="1">
    <location>
        <begin position="37"/>
        <end position="70"/>
    </location>
</feature>